<protein>
    <submittedName>
        <fullName evidence="1">Uncharacterized protein</fullName>
    </submittedName>
</protein>
<evidence type="ECO:0000313" key="2">
    <source>
        <dbReference type="Proteomes" id="UP000294321"/>
    </source>
</evidence>
<dbReference type="RefSeq" id="WP_133442432.1">
    <property type="nucleotide sequence ID" value="NZ_CP034726.1"/>
</dbReference>
<dbReference type="AlphaFoldDB" id="A0A4P6ZM62"/>
<reference evidence="2" key="1">
    <citation type="submission" date="2018-12" db="EMBL/GenBank/DDBJ databases">
        <title>A new species of lactobacillus.</title>
        <authorList>
            <person name="Jian Y."/>
            <person name="Xin L."/>
            <person name="Hong Z.J."/>
            <person name="Ming L.Z."/>
            <person name="Hong X.Z."/>
        </authorList>
    </citation>
    <scope>NUCLEOTIDE SEQUENCE [LARGE SCALE GENOMIC DNA]</scope>
    <source>
        <strain evidence="2">HSLZ-75</strain>
    </source>
</reference>
<keyword evidence="2" id="KW-1185">Reference proteome</keyword>
<proteinExistence type="predicted"/>
<dbReference type="KEGG" id="lji:ELX58_07195"/>
<dbReference type="OrthoDB" id="8704087at2"/>
<dbReference type="Proteomes" id="UP000294321">
    <property type="component" value="Chromosome"/>
</dbReference>
<sequence>MRNNFIYVSTDIVRRMVVARGIDSIDFVRGLKEIPHNIILLNDDRRHANGLNAHTKFSVIQGQQNVKAYLLNDQINNKRVIDYHSNEDLDELLDYEIAELLYLSHMGFPMHDAFSSKLHNHYIYLMMRSHFTKIYYERLLTFNRVLNNSVKRHMLLTAKNFHSHLHFMPLGKLNRFSFHVADVPLAILKQLVNITENGMIIAFDETDKVKHHRIFKIPLLVEKFPDAQSTWYYKSDIYQNTKKIGWLLYNEPEKKWQFHVKNYKMH</sequence>
<name>A0A4P6ZM62_9LACO</name>
<evidence type="ECO:0000313" key="1">
    <source>
        <dbReference type="EMBL" id="QBP18874.1"/>
    </source>
</evidence>
<gene>
    <name evidence="1" type="ORF">ELX58_07195</name>
</gene>
<dbReference type="EMBL" id="CP034726">
    <property type="protein sequence ID" value="QBP18874.1"/>
    <property type="molecule type" value="Genomic_DNA"/>
</dbReference>
<accession>A0A4P6ZM62</accession>
<organism evidence="1 2">
    <name type="scientific">Acetilactobacillus jinshanensis</name>
    <dbReference type="NCBI Taxonomy" id="1720083"/>
    <lineage>
        <taxon>Bacteria</taxon>
        <taxon>Bacillati</taxon>
        <taxon>Bacillota</taxon>
        <taxon>Bacilli</taxon>
        <taxon>Lactobacillales</taxon>
        <taxon>Lactobacillaceae</taxon>
        <taxon>Acetilactobacillus</taxon>
    </lineage>
</organism>